<keyword evidence="1" id="KW-0812">Transmembrane</keyword>
<evidence type="ECO:0000313" key="4">
    <source>
        <dbReference type="Proteomes" id="UP000682811"/>
    </source>
</evidence>
<dbReference type="RefSeq" id="WP_212980238.1">
    <property type="nucleotide sequence ID" value="NZ_AP025343.1"/>
</dbReference>
<evidence type="ECO:0000259" key="2">
    <source>
        <dbReference type="Pfam" id="PF04892"/>
    </source>
</evidence>
<keyword evidence="1" id="KW-0472">Membrane</keyword>
<gene>
    <name evidence="3" type="ORF">J34TS1_46520</name>
</gene>
<dbReference type="Pfam" id="PF04892">
    <property type="entry name" value="VanZ"/>
    <property type="match status" value="1"/>
</dbReference>
<comment type="caution">
    <text evidence="3">The sequence shown here is derived from an EMBL/GenBank/DDBJ whole genome shotgun (WGS) entry which is preliminary data.</text>
</comment>
<feature type="domain" description="VanZ-like" evidence="2">
    <location>
        <begin position="91"/>
        <end position="168"/>
    </location>
</feature>
<organism evidence="3 4">
    <name type="scientific">Paenibacillus azoreducens</name>
    <dbReference type="NCBI Taxonomy" id="116718"/>
    <lineage>
        <taxon>Bacteria</taxon>
        <taxon>Bacillati</taxon>
        <taxon>Bacillota</taxon>
        <taxon>Bacilli</taxon>
        <taxon>Bacillales</taxon>
        <taxon>Paenibacillaceae</taxon>
        <taxon>Paenibacillus</taxon>
    </lineage>
</organism>
<dbReference type="InterPro" id="IPR006976">
    <property type="entry name" value="VanZ-like"/>
</dbReference>
<evidence type="ECO:0000256" key="1">
    <source>
        <dbReference type="SAM" id="Phobius"/>
    </source>
</evidence>
<feature type="transmembrane region" description="Helical" evidence="1">
    <location>
        <begin position="27"/>
        <end position="50"/>
    </location>
</feature>
<evidence type="ECO:0000313" key="3">
    <source>
        <dbReference type="EMBL" id="GIO49887.1"/>
    </source>
</evidence>
<reference evidence="3 4" key="1">
    <citation type="submission" date="2021-03" db="EMBL/GenBank/DDBJ databases">
        <title>Antimicrobial resistance genes in bacteria isolated from Japanese honey, and their potential for conferring macrolide and lincosamide resistance in the American foulbrood pathogen Paenibacillus larvae.</title>
        <authorList>
            <person name="Okamoto M."/>
            <person name="Kumagai M."/>
            <person name="Kanamori H."/>
            <person name="Takamatsu D."/>
        </authorList>
    </citation>
    <scope>NUCLEOTIDE SEQUENCE [LARGE SCALE GENOMIC DNA]</scope>
    <source>
        <strain evidence="3 4">J34TS1</strain>
    </source>
</reference>
<dbReference type="Proteomes" id="UP000682811">
    <property type="component" value="Unassembled WGS sequence"/>
</dbReference>
<dbReference type="AlphaFoldDB" id="A0A920CUW5"/>
<accession>A0A920CUW5</accession>
<proteinExistence type="predicted"/>
<keyword evidence="4" id="KW-1185">Reference proteome</keyword>
<feature type="transmembrane region" description="Helical" evidence="1">
    <location>
        <begin position="98"/>
        <end position="115"/>
    </location>
</feature>
<name>A0A920CUW5_9BACL</name>
<protein>
    <recommendedName>
        <fullName evidence="2">VanZ-like domain-containing protein</fullName>
    </recommendedName>
</protein>
<sequence>MNEYDANRNEWNPPASQPAASGHTLRLTFMLGVVLLFVFCAFVLAAAVLFRYGGSSLIYHAKDLIGSVVHPGVMAERLRDLVGNFPGLWEPVRFTHSYGSMAAFVLIGFLLPLIYGPRSMPLQKVMLICFGFSITLELLHLLLYVGALDVKSMAMDMAGGAVGYLVFYGLQLTVLSKRSGNKEEQRSIQRQ</sequence>
<feature type="transmembrane region" description="Helical" evidence="1">
    <location>
        <begin position="127"/>
        <end position="145"/>
    </location>
</feature>
<dbReference type="EMBL" id="BORT01000026">
    <property type="protein sequence ID" value="GIO49887.1"/>
    <property type="molecule type" value="Genomic_DNA"/>
</dbReference>
<feature type="transmembrane region" description="Helical" evidence="1">
    <location>
        <begin position="157"/>
        <end position="176"/>
    </location>
</feature>
<keyword evidence="1" id="KW-1133">Transmembrane helix</keyword>